<keyword evidence="1" id="KW-1133">Transmembrane helix</keyword>
<evidence type="ECO:0000313" key="2">
    <source>
        <dbReference type="EMBL" id="DBA51758.1"/>
    </source>
</evidence>
<accession>A0AAT9J759</accession>
<reference evidence="2" key="2">
    <citation type="submission" date="2024-03" db="EMBL/GenBank/DDBJ databases">
        <authorList>
            <person name="Ni Y."/>
            <person name="Xu T."/>
            <person name="Yan S."/>
            <person name="Chen L."/>
            <person name="Wang Y."/>
        </authorList>
    </citation>
    <scope>NUCLEOTIDE SEQUENCE</scope>
    <source>
        <strain evidence="3">NTT1</strain>
        <strain evidence="2">NTT2</strain>
    </source>
</reference>
<organism evidence="2">
    <name type="scientific">Nitrosopumilaceae spindle-shaped virus</name>
    <dbReference type="NCBI Taxonomy" id="3065433"/>
    <lineage>
        <taxon>Viruses</taxon>
    </lineage>
</organism>
<evidence type="ECO:0000256" key="1">
    <source>
        <dbReference type="SAM" id="Phobius"/>
    </source>
</evidence>
<dbReference type="EMBL" id="BK067783">
    <property type="protein sequence ID" value="DBA51758.1"/>
    <property type="molecule type" value="Genomic_DNA"/>
</dbReference>
<name>A0AAT9J759_9VIRU</name>
<keyword evidence="1" id="KW-0472">Membrane</keyword>
<keyword evidence="1" id="KW-0812">Transmembrane</keyword>
<proteinExistence type="predicted"/>
<feature type="transmembrane region" description="Helical" evidence="1">
    <location>
        <begin position="101"/>
        <end position="120"/>
    </location>
</feature>
<protein>
    <submittedName>
        <fullName evidence="3">ORF2</fullName>
    </submittedName>
    <submittedName>
        <fullName evidence="2">ORF59</fullName>
    </submittedName>
</protein>
<sequence>MLELLHMQLVFLQTIIVNQTNPCFLNYTSNNIWQDCGMGKDYLAAITIGFQYVTGGYFSLVIAFVIILFTYIKYHKLTYTLFVGTLFIPISYFVFPTQFLNFALIMASFGIATLIYYVIVSQTNEQ</sequence>
<feature type="transmembrane region" description="Helical" evidence="1">
    <location>
        <begin position="77"/>
        <end position="95"/>
    </location>
</feature>
<reference evidence="2" key="1">
    <citation type="journal article" date="2024" name="Environ. Microbiol. Rep.">
        <title>Hiding in plain sight: The discovery of complete genomes of 11 hypothetical spindle-shaped viruses that putatively infect mesophilic ammonia-oxidizing archaea.</title>
        <authorList>
            <person name="Ni Y."/>
            <person name="Xu T."/>
            <person name="Yan S."/>
            <person name="Chen L."/>
            <person name="Wang Y."/>
        </authorList>
    </citation>
    <scope>NUCLEOTIDE SEQUENCE</scope>
    <source>
        <strain evidence="3">NTT1</strain>
        <strain evidence="2">NTT2</strain>
    </source>
</reference>
<dbReference type="EMBL" id="BK067791">
    <property type="protein sequence ID" value="DBA52143.1"/>
    <property type="molecule type" value="Genomic_DNA"/>
</dbReference>
<evidence type="ECO:0000313" key="3">
    <source>
        <dbReference type="EMBL" id="DBA52143.1"/>
    </source>
</evidence>
<feature type="transmembrane region" description="Helical" evidence="1">
    <location>
        <begin position="42"/>
        <end position="70"/>
    </location>
</feature>